<reference evidence="1 2" key="1">
    <citation type="submission" date="2017-02" db="EMBL/GenBank/DDBJ databases">
        <title>Genome sequence of the nitrite-oxidizing bacterium Nitrobacter vulgaris strain Ab1.</title>
        <authorList>
            <person name="Mellbye B.L."/>
            <person name="Davis E.W."/>
            <person name="Spieck E."/>
            <person name="Chang J.H."/>
            <person name="Bottomley P.J."/>
            <person name="Sayavedra-Soto L.A."/>
        </authorList>
    </citation>
    <scope>NUCLEOTIDE SEQUENCE [LARGE SCALE GENOMIC DNA]</scope>
    <source>
        <strain evidence="1 2">Ab1</strain>
    </source>
</reference>
<accession>A0A1V4HWP8</accession>
<dbReference type="AlphaFoldDB" id="A0A1V4HWP8"/>
<evidence type="ECO:0000313" key="1">
    <source>
        <dbReference type="EMBL" id="OPH82299.1"/>
    </source>
</evidence>
<dbReference type="STRING" id="29421.B2M20_14255"/>
<keyword evidence="2" id="KW-1185">Reference proteome</keyword>
<name>A0A1V4HWP8_NITVU</name>
<organism evidence="1 2">
    <name type="scientific">Nitrobacter vulgaris</name>
    <dbReference type="NCBI Taxonomy" id="29421"/>
    <lineage>
        <taxon>Bacteria</taxon>
        <taxon>Pseudomonadati</taxon>
        <taxon>Pseudomonadota</taxon>
        <taxon>Alphaproteobacteria</taxon>
        <taxon>Hyphomicrobiales</taxon>
        <taxon>Nitrobacteraceae</taxon>
        <taxon>Nitrobacter</taxon>
    </lineage>
</organism>
<evidence type="ECO:0000313" key="2">
    <source>
        <dbReference type="Proteomes" id="UP000189940"/>
    </source>
</evidence>
<dbReference type="EMBL" id="MWPQ01000049">
    <property type="protein sequence ID" value="OPH82299.1"/>
    <property type="molecule type" value="Genomic_DNA"/>
</dbReference>
<gene>
    <name evidence="1" type="ORF">B2M20_14255</name>
</gene>
<sequence>MRSGRIWVRRLSDMKSEMKIEVLLAAILVAAALVSVNALVSAVQKGERGAVDPAAIDSTSNRN</sequence>
<proteinExistence type="predicted"/>
<dbReference type="Proteomes" id="UP000189940">
    <property type="component" value="Unassembled WGS sequence"/>
</dbReference>
<protein>
    <submittedName>
        <fullName evidence="1">Uncharacterized protein</fullName>
    </submittedName>
</protein>
<comment type="caution">
    <text evidence="1">The sequence shown here is derived from an EMBL/GenBank/DDBJ whole genome shotgun (WGS) entry which is preliminary data.</text>
</comment>